<accession>A0A8D8Y768</accession>
<reference evidence="2" key="1">
    <citation type="submission" date="2021-05" db="EMBL/GenBank/DDBJ databases">
        <authorList>
            <person name="Alioto T."/>
            <person name="Alioto T."/>
            <person name="Gomez Garrido J."/>
        </authorList>
    </citation>
    <scope>NUCLEOTIDE SEQUENCE</scope>
</reference>
<sequence length="132" mass="14999">MGLGEKAHIVHLVDYGLAVEYYRNPVQCKNHVPAKPGRGLTGTARYASINAHQGVSQAPRDDMEALMHRHTLIYFLKGSLPWQSIQGEVDKQRTDRILECKMSTPVSNKQMNRLYPGSPYRGRWTNNGQTEY</sequence>
<name>A0A8D8Y768_9HEMI</name>
<proteinExistence type="predicted"/>
<protein>
    <submittedName>
        <fullName evidence="2">Casein kinase I</fullName>
    </submittedName>
</protein>
<dbReference type="GO" id="GO:0016301">
    <property type="term" value="F:kinase activity"/>
    <property type="evidence" value="ECO:0007669"/>
    <property type="project" value="UniProtKB-KW"/>
</dbReference>
<keyword evidence="2" id="KW-0418">Kinase</keyword>
<dbReference type="InterPro" id="IPR050235">
    <property type="entry name" value="CK1_Ser-Thr_kinase"/>
</dbReference>
<dbReference type="SUPFAM" id="SSF56112">
    <property type="entry name" value="Protein kinase-like (PK-like)"/>
    <property type="match status" value="1"/>
</dbReference>
<dbReference type="InterPro" id="IPR011009">
    <property type="entry name" value="Kinase-like_dom_sf"/>
</dbReference>
<evidence type="ECO:0000313" key="2">
    <source>
        <dbReference type="EMBL" id="CAG6723283.1"/>
    </source>
</evidence>
<dbReference type="Gene3D" id="1.10.510.10">
    <property type="entry name" value="Transferase(Phosphotransferase) domain 1"/>
    <property type="match status" value="1"/>
</dbReference>
<evidence type="ECO:0000256" key="1">
    <source>
        <dbReference type="SAM" id="MobiDB-lite"/>
    </source>
</evidence>
<dbReference type="PANTHER" id="PTHR11909">
    <property type="entry name" value="CASEIN KINASE-RELATED"/>
    <property type="match status" value="1"/>
</dbReference>
<organism evidence="2">
    <name type="scientific">Cacopsylla melanoneura</name>
    <dbReference type="NCBI Taxonomy" id="428564"/>
    <lineage>
        <taxon>Eukaryota</taxon>
        <taxon>Metazoa</taxon>
        <taxon>Ecdysozoa</taxon>
        <taxon>Arthropoda</taxon>
        <taxon>Hexapoda</taxon>
        <taxon>Insecta</taxon>
        <taxon>Pterygota</taxon>
        <taxon>Neoptera</taxon>
        <taxon>Paraneoptera</taxon>
        <taxon>Hemiptera</taxon>
        <taxon>Sternorrhyncha</taxon>
        <taxon>Psylloidea</taxon>
        <taxon>Psyllidae</taxon>
        <taxon>Psyllinae</taxon>
        <taxon>Cacopsylla</taxon>
    </lineage>
</organism>
<dbReference type="AlphaFoldDB" id="A0A8D8Y768"/>
<keyword evidence="2" id="KW-0808">Transferase</keyword>
<dbReference type="EMBL" id="HBUF01365403">
    <property type="protein sequence ID" value="CAG6723283.1"/>
    <property type="molecule type" value="Transcribed_RNA"/>
</dbReference>
<feature type="region of interest" description="Disordered" evidence="1">
    <location>
        <begin position="109"/>
        <end position="132"/>
    </location>
</feature>